<reference evidence="1" key="1">
    <citation type="submission" date="2018-02" db="EMBL/GenBank/DDBJ databases">
        <title>Rhizophora mucronata_Transcriptome.</title>
        <authorList>
            <person name="Meera S.P."/>
            <person name="Sreeshan A."/>
            <person name="Augustine A."/>
        </authorList>
    </citation>
    <scope>NUCLEOTIDE SEQUENCE</scope>
    <source>
        <tissue evidence="1">Leaf</tissue>
    </source>
</reference>
<organism evidence="1">
    <name type="scientific">Rhizophora mucronata</name>
    <name type="common">Asiatic mangrove</name>
    <dbReference type="NCBI Taxonomy" id="61149"/>
    <lineage>
        <taxon>Eukaryota</taxon>
        <taxon>Viridiplantae</taxon>
        <taxon>Streptophyta</taxon>
        <taxon>Embryophyta</taxon>
        <taxon>Tracheophyta</taxon>
        <taxon>Spermatophyta</taxon>
        <taxon>Magnoliopsida</taxon>
        <taxon>eudicotyledons</taxon>
        <taxon>Gunneridae</taxon>
        <taxon>Pentapetalae</taxon>
        <taxon>rosids</taxon>
        <taxon>fabids</taxon>
        <taxon>Malpighiales</taxon>
        <taxon>Rhizophoraceae</taxon>
        <taxon>Rhizophora</taxon>
    </lineage>
</organism>
<proteinExistence type="predicted"/>
<protein>
    <submittedName>
        <fullName evidence="1">Uncharacterized protein</fullName>
    </submittedName>
</protein>
<dbReference type="AlphaFoldDB" id="A0A2P2M4W3"/>
<accession>A0A2P2M4W3</accession>
<name>A0A2P2M4W3_RHIMU</name>
<evidence type="ECO:0000313" key="1">
    <source>
        <dbReference type="EMBL" id="MBX25267.1"/>
    </source>
</evidence>
<dbReference type="EMBL" id="GGEC01044783">
    <property type="protein sequence ID" value="MBX25267.1"/>
    <property type="molecule type" value="Transcribed_RNA"/>
</dbReference>
<sequence length="74" mass="8534">MEKKLFVIRKPVEESFLGLGQLGRMETLTTLSYDRGRRKLAEPPRVMGGASPIFICNGEKEDALYNLLFFFLFF</sequence>